<organism evidence="5 6">
    <name type="scientific">Rhynchophorus ferrugineus</name>
    <name type="common">Red palm weevil</name>
    <name type="synonym">Curculio ferrugineus</name>
    <dbReference type="NCBI Taxonomy" id="354439"/>
    <lineage>
        <taxon>Eukaryota</taxon>
        <taxon>Metazoa</taxon>
        <taxon>Ecdysozoa</taxon>
        <taxon>Arthropoda</taxon>
        <taxon>Hexapoda</taxon>
        <taxon>Insecta</taxon>
        <taxon>Pterygota</taxon>
        <taxon>Neoptera</taxon>
        <taxon>Endopterygota</taxon>
        <taxon>Coleoptera</taxon>
        <taxon>Polyphaga</taxon>
        <taxon>Cucujiformia</taxon>
        <taxon>Curculionidae</taxon>
        <taxon>Dryophthorinae</taxon>
        <taxon>Rhynchophorus</taxon>
    </lineage>
</organism>
<dbReference type="PANTHER" id="PTHR34135">
    <property type="entry name" value="LYSOZYME"/>
    <property type="match status" value="1"/>
</dbReference>
<dbReference type="OrthoDB" id="6590422at2759"/>
<dbReference type="SMART" id="SM00641">
    <property type="entry name" value="Glyco_25"/>
    <property type="match status" value="1"/>
</dbReference>
<gene>
    <name evidence="5" type="ORF">GWI33_009922</name>
</gene>
<dbReference type="InterPro" id="IPR018077">
    <property type="entry name" value="Glyco_hydro_fam25_subgr"/>
</dbReference>
<dbReference type="PANTHER" id="PTHR34135:SF2">
    <property type="entry name" value="LYSOZYME"/>
    <property type="match status" value="1"/>
</dbReference>
<evidence type="ECO:0000256" key="2">
    <source>
        <dbReference type="ARBA" id="ARBA00022801"/>
    </source>
</evidence>
<proteinExistence type="inferred from homology"/>
<dbReference type="GO" id="GO:0003796">
    <property type="term" value="F:lysozyme activity"/>
    <property type="evidence" value="ECO:0007669"/>
    <property type="project" value="InterPro"/>
</dbReference>
<evidence type="ECO:0008006" key="7">
    <source>
        <dbReference type="Google" id="ProtNLM"/>
    </source>
</evidence>
<dbReference type="InterPro" id="IPR017853">
    <property type="entry name" value="GH"/>
</dbReference>
<protein>
    <recommendedName>
        <fullName evidence="7">Lysozyme</fullName>
    </recommendedName>
</protein>
<evidence type="ECO:0000313" key="5">
    <source>
        <dbReference type="EMBL" id="KAF7276684.1"/>
    </source>
</evidence>
<reference evidence="5" key="1">
    <citation type="submission" date="2020-08" db="EMBL/GenBank/DDBJ databases">
        <title>Genome sequencing and assembly of the red palm weevil Rhynchophorus ferrugineus.</title>
        <authorList>
            <person name="Dias G.B."/>
            <person name="Bergman C.M."/>
            <person name="Manee M."/>
        </authorList>
    </citation>
    <scope>NUCLEOTIDE SEQUENCE</scope>
    <source>
        <strain evidence="5">AA-2017</strain>
        <tissue evidence="5">Whole larva</tissue>
    </source>
</reference>
<name>A0A834I9W2_RHYFE</name>
<dbReference type="CDD" id="cd06413">
    <property type="entry name" value="GH25_muramidase_1"/>
    <property type="match status" value="1"/>
</dbReference>
<dbReference type="EMBL" id="JAACXV010005971">
    <property type="protein sequence ID" value="KAF7276684.1"/>
    <property type="molecule type" value="Genomic_DNA"/>
</dbReference>
<evidence type="ECO:0000256" key="4">
    <source>
        <dbReference type="SAM" id="Phobius"/>
    </source>
</evidence>
<evidence type="ECO:0000313" key="6">
    <source>
        <dbReference type="Proteomes" id="UP000625711"/>
    </source>
</evidence>
<evidence type="ECO:0000256" key="3">
    <source>
        <dbReference type="ARBA" id="ARBA00023295"/>
    </source>
</evidence>
<dbReference type="Gene3D" id="3.20.20.80">
    <property type="entry name" value="Glycosidases"/>
    <property type="match status" value="1"/>
</dbReference>
<dbReference type="GO" id="GO:0009253">
    <property type="term" value="P:peptidoglycan catabolic process"/>
    <property type="evidence" value="ECO:0007669"/>
    <property type="project" value="InterPro"/>
</dbReference>
<keyword evidence="4" id="KW-0812">Transmembrane</keyword>
<feature type="non-terminal residue" evidence="5">
    <location>
        <position position="1"/>
    </location>
</feature>
<keyword evidence="4" id="KW-0472">Membrane</keyword>
<feature type="transmembrane region" description="Helical" evidence="4">
    <location>
        <begin position="54"/>
        <end position="73"/>
    </location>
</feature>
<dbReference type="SUPFAM" id="SSF51445">
    <property type="entry name" value="(Trans)glycosidases"/>
    <property type="match status" value="1"/>
</dbReference>
<keyword evidence="2" id="KW-0378">Hydrolase</keyword>
<dbReference type="Proteomes" id="UP000625711">
    <property type="component" value="Unassembled WGS sequence"/>
</dbReference>
<dbReference type="Pfam" id="PF01183">
    <property type="entry name" value="Glyco_hydro_25"/>
    <property type="match status" value="1"/>
</dbReference>
<feature type="transmembrane region" description="Helical" evidence="4">
    <location>
        <begin position="20"/>
        <end position="42"/>
    </location>
</feature>
<dbReference type="GO" id="GO:0016052">
    <property type="term" value="P:carbohydrate catabolic process"/>
    <property type="evidence" value="ECO:0007669"/>
    <property type="project" value="TreeGrafter"/>
</dbReference>
<keyword evidence="3" id="KW-0326">Glycosidase</keyword>
<accession>A0A834I9W2</accession>
<dbReference type="AlphaFoldDB" id="A0A834I9W2"/>
<dbReference type="InterPro" id="IPR002053">
    <property type="entry name" value="Glyco_hydro_25"/>
</dbReference>
<keyword evidence="4" id="KW-1133">Transmembrane helix</keyword>
<dbReference type="GO" id="GO:0016998">
    <property type="term" value="P:cell wall macromolecule catabolic process"/>
    <property type="evidence" value="ECO:0007669"/>
    <property type="project" value="InterPro"/>
</dbReference>
<dbReference type="PROSITE" id="PS51904">
    <property type="entry name" value="GLYCOSYL_HYDROL_F25_2"/>
    <property type="match status" value="1"/>
</dbReference>
<comment type="caution">
    <text evidence="5">The sequence shown here is derived from an EMBL/GenBank/DDBJ whole genome shotgun (WGS) entry which is preliminary data.</text>
</comment>
<sequence length="317" mass="36158">NTLTLKDLSPEQSANGNSLLSMVINVCMSMGVALVGVLLHYFEKIGSQHSNLWSFYNTYVVLGVITIFASLVFRRLRTLKDKQDSSTPPLEEAGVIYFVEHDMNAQDFSKYPVQGIDISHHQGDIDWSKVAAQPLQFVFIKATEGGDYQDPKFVENWYKAQQQGLVVGAYHFYRNCKSGSEQAQNYINTVPKTRNSLPPVMDVEFQWTCPEVTAEQLQQQIAIMAKRLEQYYGKKPILYTTPNYYKNYIAGYLDDYPLWLQDLKNPPPRFDSRPWILWQYSHTGKVAGIATEVDRNVFRGDANALKKLVSSTVSRVD</sequence>
<comment type="similarity">
    <text evidence="1">Belongs to the glycosyl hydrolase 25 family.</text>
</comment>
<keyword evidence="6" id="KW-1185">Reference proteome</keyword>
<evidence type="ECO:0000256" key="1">
    <source>
        <dbReference type="ARBA" id="ARBA00010646"/>
    </source>
</evidence>